<dbReference type="InterPro" id="IPR007047">
    <property type="entry name" value="Flp_Fap"/>
</dbReference>
<organism evidence="2 3">
    <name type="scientific">Sphingosinicella rhizophila</name>
    <dbReference type="NCBI Taxonomy" id="3050082"/>
    <lineage>
        <taxon>Bacteria</taxon>
        <taxon>Pseudomonadati</taxon>
        <taxon>Pseudomonadota</taxon>
        <taxon>Alphaproteobacteria</taxon>
        <taxon>Sphingomonadales</taxon>
        <taxon>Sphingosinicellaceae</taxon>
        <taxon>Sphingosinicella</taxon>
    </lineage>
</organism>
<protein>
    <submittedName>
        <fullName evidence="2">Flp family type IVb pilin</fullName>
    </submittedName>
</protein>
<name>A0ABU3Q9S8_9SPHN</name>
<sequence>MDAFLTFAAKILTNERAATAIEYALIAALISLACIMAFLSLGLNLSNIFTTASAAMRGG</sequence>
<dbReference type="Proteomes" id="UP001259572">
    <property type="component" value="Unassembled WGS sequence"/>
</dbReference>
<keyword evidence="1" id="KW-0472">Membrane</keyword>
<dbReference type="EMBL" id="JAVUPU010000007">
    <property type="protein sequence ID" value="MDT9600168.1"/>
    <property type="molecule type" value="Genomic_DNA"/>
</dbReference>
<evidence type="ECO:0000313" key="3">
    <source>
        <dbReference type="Proteomes" id="UP001259572"/>
    </source>
</evidence>
<evidence type="ECO:0000313" key="2">
    <source>
        <dbReference type="EMBL" id="MDT9600168.1"/>
    </source>
</evidence>
<keyword evidence="1" id="KW-1133">Transmembrane helix</keyword>
<feature type="transmembrane region" description="Helical" evidence="1">
    <location>
        <begin position="20"/>
        <end position="43"/>
    </location>
</feature>
<dbReference type="Pfam" id="PF04964">
    <property type="entry name" value="Flp_Fap"/>
    <property type="match status" value="1"/>
</dbReference>
<dbReference type="RefSeq" id="WP_315727266.1">
    <property type="nucleotide sequence ID" value="NZ_JAVUPU010000007.1"/>
</dbReference>
<gene>
    <name evidence="2" type="ORF">RQX22_14500</name>
</gene>
<reference evidence="2 3" key="1">
    <citation type="submission" date="2023-05" db="EMBL/GenBank/DDBJ databases">
        <authorList>
            <person name="Guo Y."/>
        </authorList>
    </citation>
    <scope>NUCLEOTIDE SEQUENCE [LARGE SCALE GENOMIC DNA]</scope>
    <source>
        <strain evidence="2 3">GR2756</strain>
    </source>
</reference>
<evidence type="ECO:0000256" key="1">
    <source>
        <dbReference type="SAM" id="Phobius"/>
    </source>
</evidence>
<comment type="caution">
    <text evidence="2">The sequence shown here is derived from an EMBL/GenBank/DDBJ whole genome shotgun (WGS) entry which is preliminary data.</text>
</comment>
<proteinExistence type="predicted"/>
<keyword evidence="1" id="KW-0812">Transmembrane</keyword>
<accession>A0ABU3Q9S8</accession>
<keyword evidence="3" id="KW-1185">Reference proteome</keyword>